<dbReference type="PROSITE" id="PS50054">
    <property type="entry name" value="TYR_PHOSPHATASE_DUAL"/>
    <property type="match status" value="1"/>
</dbReference>
<dbReference type="SMART" id="SM00195">
    <property type="entry name" value="DSPc"/>
    <property type="match status" value="1"/>
</dbReference>
<feature type="domain" description="Tyrosine-protein phosphatase" evidence="4">
    <location>
        <begin position="7"/>
        <end position="147"/>
    </location>
</feature>
<dbReference type="WBParaSite" id="SMUV_0000241001-mRNA-1">
    <property type="protein sequence ID" value="SMUV_0000241001-mRNA-1"/>
    <property type="gene ID" value="SMUV_0000241001"/>
</dbReference>
<dbReference type="InterPro" id="IPR000387">
    <property type="entry name" value="Tyr_Pase_dom"/>
</dbReference>
<dbReference type="Gene3D" id="3.90.190.10">
    <property type="entry name" value="Protein tyrosine phosphatase superfamily"/>
    <property type="match status" value="1"/>
</dbReference>
<dbReference type="PROSITE" id="PS50056">
    <property type="entry name" value="TYR_PHOSPHATASE_2"/>
    <property type="match status" value="1"/>
</dbReference>
<evidence type="ECO:0000259" key="4">
    <source>
        <dbReference type="PROSITE" id="PS50054"/>
    </source>
</evidence>
<keyword evidence="6" id="KW-1185">Reference proteome</keyword>
<dbReference type="InterPro" id="IPR000340">
    <property type="entry name" value="Dual-sp_phosphatase_cat-dom"/>
</dbReference>
<reference evidence="7" key="1">
    <citation type="submission" date="2017-02" db="UniProtKB">
        <authorList>
            <consortium name="WormBaseParasite"/>
        </authorList>
    </citation>
    <scope>IDENTIFICATION</scope>
</reference>
<dbReference type="GO" id="GO:0004721">
    <property type="term" value="F:phosphoprotein phosphatase activity"/>
    <property type="evidence" value="ECO:0007669"/>
    <property type="project" value="UniProtKB-KW"/>
</dbReference>
<dbReference type="Proteomes" id="UP000046393">
    <property type="component" value="Unplaced"/>
</dbReference>
<dbReference type="PROSITE" id="PS51257">
    <property type="entry name" value="PROKAR_LIPOPROTEIN"/>
    <property type="match status" value="1"/>
</dbReference>
<dbReference type="InterPro" id="IPR052103">
    <property type="entry name" value="Dual_spec_Phospatases"/>
</dbReference>
<sequence length="197" mass="22354">MKSIIFNISEILPHLFLSGFGCALEKNLHQLGITHVVDASNMIRNVEYKGIKYMYVKIYDSEDSDILQYIDGVIEFIEEARKSGGKTLVYCAAGVSRSATLCIMYVMKNKKISLKESFLEVSRKRPIISPNIGFWKQMIDYEFKEYGKKSVNLIRDRGILLPDVYFTAAKVQSKGLTLLEDDQQQSNTVTTSNNSTV</sequence>
<evidence type="ECO:0000256" key="3">
    <source>
        <dbReference type="ARBA" id="ARBA00022912"/>
    </source>
</evidence>
<dbReference type="InterPro" id="IPR020422">
    <property type="entry name" value="TYR_PHOSPHATASE_DUAL_dom"/>
</dbReference>
<dbReference type="AlphaFoldDB" id="A0A0N5ADY0"/>
<dbReference type="PANTHER" id="PTHR45961:SF3">
    <property type="entry name" value="DUAL SPECIFICITY PROTEIN PHOSPHATASE 14"/>
    <property type="match status" value="1"/>
</dbReference>
<keyword evidence="3" id="KW-0904">Protein phosphatase</keyword>
<dbReference type="SUPFAM" id="SSF52799">
    <property type="entry name" value="(Phosphotyrosine protein) phosphatases II"/>
    <property type="match status" value="1"/>
</dbReference>
<dbReference type="GO" id="GO:0005737">
    <property type="term" value="C:cytoplasm"/>
    <property type="evidence" value="ECO:0007669"/>
    <property type="project" value="TreeGrafter"/>
</dbReference>
<dbReference type="Pfam" id="PF00782">
    <property type="entry name" value="DSPc"/>
    <property type="match status" value="1"/>
</dbReference>
<evidence type="ECO:0000256" key="2">
    <source>
        <dbReference type="ARBA" id="ARBA00022801"/>
    </source>
</evidence>
<evidence type="ECO:0000256" key="1">
    <source>
        <dbReference type="ARBA" id="ARBA00008601"/>
    </source>
</evidence>
<evidence type="ECO:0000313" key="7">
    <source>
        <dbReference type="WBParaSite" id="SMUV_0000241001-mRNA-1"/>
    </source>
</evidence>
<evidence type="ECO:0000313" key="6">
    <source>
        <dbReference type="Proteomes" id="UP000046393"/>
    </source>
</evidence>
<name>A0A0N5ADY0_9BILA</name>
<protein>
    <submittedName>
        <fullName evidence="7">Protein-tyrosine-phosphatase</fullName>
    </submittedName>
</protein>
<keyword evidence="2" id="KW-0378">Hydrolase</keyword>
<dbReference type="InterPro" id="IPR029021">
    <property type="entry name" value="Prot-tyrosine_phosphatase-like"/>
</dbReference>
<dbReference type="PANTHER" id="PTHR45961">
    <property type="entry name" value="IP21249P"/>
    <property type="match status" value="1"/>
</dbReference>
<dbReference type="STRING" id="451379.A0A0N5ADY0"/>
<organism evidence="6 7">
    <name type="scientific">Syphacia muris</name>
    <dbReference type="NCBI Taxonomy" id="451379"/>
    <lineage>
        <taxon>Eukaryota</taxon>
        <taxon>Metazoa</taxon>
        <taxon>Ecdysozoa</taxon>
        <taxon>Nematoda</taxon>
        <taxon>Chromadorea</taxon>
        <taxon>Rhabditida</taxon>
        <taxon>Spirurina</taxon>
        <taxon>Oxyuridomorpha</taxon>
        <taxon>Oxyuroidea</taxon>
        <taxon>Oxyuridae</taxon>
        <taxon>Syphacia</taxon>
    </lineage>
</organism>
<accession>A0A0N5ADY0</accession>
<evidence type="ECO:0000259" key="5">
    <source>
        <dbReference type="PROSITE" id="PS50056"/>
    </source>
</evidence>
<dbReference type="CDD" id="cd14514">
    <property type="entry name" value="DUSP14-like"/>
    <property type="match status" value="1"/>
</dbReference>
<proteinExistence type="inferred from homology"/>
<comment type="similarity">
    <text evidence="1">Belongs to the protein-tyrosine phosphatase family. Non-receptor class dual specificity subfamily.</text>
</comment>
<feature type="domain" description="Tyrosine specific protein phosphatases" evidence="5">
    <location>
        <begin position="67"/>
        <end position="126"/>
    </location>
</feature>